<dbReference type="SUPFAM" id="SSF47576">
    <property type="entry name" value="Calponin-homology domain, CH-domain"/>
    <property type="match status" value="1"/>
</dbReference>
<keyword evidence="2" id="KW-0966">Cell projection</keyword>
<keyword evidence="3" id="KW-1185">Reference proteome</keyword>
<dbReference type="InterPro" id="IPR036872">
    <property type="entry name" value="CH_dom_sf"/>
</dbReference>
<dbReference type="InterPro" id="IPR001715">
    <property type="entry name" value="CH_dom"/>
</dbReference>
<keyword evidence="2" id="KW-0969">Cilium</keyword>
<gene>
    <name evidence="2" type="ORF">Ciccas_000612</name>
</gene>
<feature type="domain" description="Calponin-homology (CH)" evidence="1">
    <location>
        <begin position="1549"/>
        <end position="1667"/>
    </location>
</feature>
<dbReference type="Proteomes" id="UP001626550">
    <property type="component" value="Unassembled WGS sequence"/>
</dbReference>
<dbReference type="InterPro" id="IPR056343">
    <property type="entry name" value="CFAP47_dom"/>
</dbReference>
<dbReference type="PANTHER" id="PTHR45912">
    <property type="entry name" value="CILIA- AND FLAGELLA-ASSOCIATED PROTEIN 47"/>
    <property type="match status" value="1"/>
</dbReference>
<dbReference type="PROSITE" id="PS50021">
    <property type="entry name" value="CH"/>
    <property type="match status" value="1"/>
</dbReference>
<evidence type="ECO:0000313" key="3">
    <source>
        <dbReference type="Proteomes" id="UP001626550"/>
    </source>
</evidence>
<evidence type="ECO:0000313" key="2">
    <source>
        <dbReference type="EMBL" id="KAL3320710.1"/>
    </source>
</evidence>
<evidence type="ECO:0000259" key="1">
    <source>
        <dbReference type="PROSITE" id="PS50021"/>
    </source>
</evidence>
<comment type="caution">
    <text evidence="2">The sequence shown here is derived from an EMBL/GenBank/DDBJ whole genome shotgun (WGS) entry which is preliminary data.</text>
</comment>
<proteinExistence type="predicted"/>
<accession>A0ABD2QME7</accession>
<dbReference type="GO" id="GO:0005737">
    <property type="term" value="C:cytoplasm"/>
    <property type="evidence" value="ECO:0007669"/>
    <property type="project" value="UniProtKB-SubCell"/>
</dbReference>
<name>A0ABD2QME7_9PLAT</name>
<dbReference type="PANTHER" id="PTHR45912:SF3">
    <property type="entry name" value="CILIA- AND FLAGELLA-ASSOCIATED PROTEIN 47"/>
    <property type="match status" value="1"/>
</dbReference>
<dbReference type="Pfam" id="PF24529">
    <property type="entry name" value="CFAP47"/>
    <property type="match status" value="1"/>
</dbReference>
<dbReference type="EMBL" id="JBJKFK010000035">
    <property type="protein sequence ID" value="KAL3320710.1"/>
    <property type="molecule type" value="Genomic_DNA"/>
</dbReference>
<sequence length="1894" mass="212447">MTTNDHDFDLEVRIVFGTGEDRFVRIKGCIIKPSLHLFSMPTFQPMTQWTKEEFLKNAKTLSCINFDSTYFGTDKIQCALLFNNSPEKVDFVTILEEGVPGEELSMVGGQYLPLDSLVAMMPDQGTLAPFEIRPVILRLCPRWYPLKTGFQFRQDKPIEQHQSFFLQIMNSSVNTETEDNDCKSQVELAIKTHLLPVQLMLETRDVMDSISVFYEGSRLVIDFHDMFVGESKELTLCIVNKSQYLPVSYHLPRVAQFQTLPSSGNIAKDSSVDILVRFKPKQQGNFDLLQRIQIYGQITHPCNPQIQTSVIIYEDTIALRGNSHCTVEKPIKANFIERLSSEPFQQILSSNLLQKLLGNSCHVTEEWRQSVLEKLKKFGLTKLMEEVVIVAASGDFSASIRPSDASKEYRTALCRLKRHNYCDPDYQLTNEETVWQAQHRKRYLDAIKLYGDQRRILRADNEDKAWRNPPEIGMKPLELSQSELELTDIGIKSPKNVLPNSNCRPLNKKKLDEQFQLACQNKAPKDDKFTPKIQPECITVTLQVDCAELRQTTPLQYVVAPESQIEIDLVFASKLIGKFQRNLKFKINDCQENHVILLAEVVPISLDIEPAVETVILNPQGVIYGEWGEKGLRSTVTLTNPLNAPATFQWEPIFNFRGGTDFSMRPKQGTIAAFSKLSCELIFYPSFGAYNKGEFRLLIEGDGGFTEKTLRCQAIVPKTRISLSTTRLALGPCAHRLWCSRVVTLTNTGQGPAFFRITRDNLSVLDLDVRPSNGEISPKCSKQIKIFFLPKGGIGKFEESVRILINSMDERPLVLKIGGNIVAPCVDLLQNSFKFEGTHVGSMKKLPLELVNRSSARAVLEFDLTEERDFAVEFAQSVSEQRLIDQCLNCPEDLAESVYSTNQSELISSETCTLRRIFRTFLRVGEKKSGFIVFRPSEVATHDFFLNVCVNGIALPISGPSPAPDTPNTTFRPLSLTPFRGNSSRTKSSQSSSCATVNGDVIVTARRHIQATALRPIVSISPSDRRLALTQNGQSSVLKIDSIAENDSEPLRWNMKLDSLSLSIVITDTNCMQRVELQSGSVSLEPSVFEFSNSTEIAFVLQTHQSLKADLHLPLYLEQMSFNPVEDGKRIRKWVHFDTVQLSINVCLSNLVCQPARVSLCPVPLGTQIRVPLTLTSHGAMLDGPHTISVCWPTCPMVVKSNYKIKIPQNMISPQTSPFTVEFPEGQIINPGQSLDVVVVFESDEPIDLAMTPRPPCLLFVASSHENRAPKVACVPISGAADNCLLSWHPFVVQRPNQFVLLCDQKESNQPNIQRNFKWPKEEDSVLESILTTPSITERGQSAIESAFTTERFLSHNFDADWLISDDQLKLVLERWLNAYGFAEPRSVKIPDSFSTCLSWNRMVDGADKEHETGPTSSNVYSRSLGNLFACLSHLCGGKNPPGIPSSVCLPLRDGQEALAIIYTHLSVLITFVRSQGGCLPHLCPEFLMDWDDYLAWLQFGRPGEAESMGTLKVPLRALVENVEDSLIDLNLEVSPVLDKETFACVSQRAWTDLLLQSVKSLVLQRLTNEIDSTVSNCYSQPEKDLSDGIVLGVVLGAHVPILVNRFLRGKMFIRPETSTQCLHNAILLVDALRMVGFEYDIRPVSICSPHPVEMLLLCYHLYRAIPEYQPKGRIDFCGKMHQKVMKEIQLTNTSSRPLLYHCFIVGGNQFKIIRENDPTQLPIGAKSTATICVQFQPKFIHQTESLLFAVGKRVASSPGTTLVYKLTGNVSQVEPTARFNCPPATCYEPLEFPLAIHKPFPEHGEFSVSLLEASSVQCLSGMLLKQKPLETTAGLRWFYTSQKTVTFDGPDKTLSLCLIPFNQQGSWTIRCPSTCQFITSKRHLATEDRSGPE</sequence>
<dbReference type="GO" id="GO:0005929">
    <property type="term" value="C:cilium"/>
    <property type="evidence" value="ECO:0007669"/>
    <property type="project" value="UniProtKB-SubCell"/>
</dbReference>
<protein>
    <submittedName>
        <fullName evidence="2">Cilia- and flagella-associated protein 47</fullName>
    </submittedName>
</protein>
<keyword evidence="2" id="KW-0282">Flagellum</keyword>
<organism evidence="2 3">
    <name type="scientific">Cichlidogyrus casuarinus</name>
    <dbReference type="NCBI Taxonomy" id="1844966"/>
    <lineage>
        <taxon>Eukaryota</taxon>
        <taxon>Metazoa</taxon>
        <taxon>Spiralia</taxon>
        <taxon>Lophotrochozoa</taxon>
        <taxon>Platyhelminthes</taxon>
        <taxon>Monogenea</taxon>
        <taxon>Monopisthocotylea</taxon>
        <taxon>Dactylogyridea</taxon>
        <taxon>Ancyrocephalidae</taxon>
        <taxon>Cichlidogyrus</taxon>
    </lineage>
</organism>
<reference evidence="2 3" key="1">
    <citation type="submission" date="2024-11" db="EMBL/GenBank/DDBJ databases">
        <title>Adaptive evolution of stress response genes in parasites aligns with host niche diversity.</title>
        <authorList>
            <person name="Hahn C."/>
            <person name="Resl P."/>
        </authorList>
    </citation>
    <scope>NUCLEOTIDE SEQUENCE [LARGE SCALE GENOMIC DNA]</scope>
    <source>
        <strain evidence="2">EGGRZ-B1_66</strain>
        <tissue evidence="2">Body</tissue>
    </source>
</reference>
<dbReference type="Gene3D" id="2.60.40.10">
    <property type="entry name" value="Immunoglobulins"/>
    <property type="match status" value="3"/>
</dbReference>
<dbReference type="InterPro" id="IPR013783">
    <property type="entry name" value="Ig-like_fold"/>
</dbReference>